<dbReference type="InterPro" id="IPR007666">
    <property type="entry name" value="ADP_PFK/GK"/>
</dbReference>
<reference evidence="6 7" key="1">
    <citation type="submission" date="2012-02" db="EMBL/GenBank/DDBJ databases">
        <title>Improved High-Quality Draft Sequence of Rhizobium leguminosarum bv. trifolii WSM597.</title>
        <authorList>
            <consortium name="US DOE Joint Genome Institute"/>
            <person name="Lucas S."/>
            <person name="Han J."/>
            <person name="Lapidus A."/>
            <person name="Cheng J.-F."/>
            <person name="Goodwin L."/>
            <person name="Pitluck S."/>
            <person name="Peters L."/>
            <person name="Ovchinnikova G."/>
            <person name="Held B."/>
            <person name="Detter J.C."/>
            <person name="Han C."/>
            <person name="Tapia R."/>
            <person name="Land M."/>
            <person name="Hauser L."/>
            <person name="Kyrpides N."/>
            <person name="Ivanova N."/>
            <person name="Pagani I."/>
            <person name="Brau L."/>
            <person name="Yates R."/>
            <person name="O'Hara G."/>
            <person name="Rui T."/>
            <person name="Howieson J."/>
            <person name="Reeve W."/>
            <person name="Woyke T."/>
        </authorList>
    </citation>
    <scope>NUCLEOTIDE SEQUENCE [LARGE SCALE GENOMIC DNA]</scope>
    <source>
        <strain evidence="6 7">WSM597</strain>
    </source>
</reference>
<dbReference type="Gene3D" id="3.30.1110.20">
    <property type="match status" value="1"/>
</dbReference>
<dbReference type="GO" id="GO:0006096">
    <property type="term" value="P:glycolytic process"/>
    <property type="evidence" value="ECO:0007669"/>
    <property type="project" value="UniProtKB-KW"/>
</dbReference>
<dbReference type="Proteomes" id="UP000005092">
    <property type="component" value="Unassembled WGS sequence"/>
</dbReference>
<dbReference type="HOGENOM" id="CLU_658677_0_0_5"/>
<dbReference type="InterPro" id="IPR029056">
    <property type="entry name" value="Ribokinase-like"/>
</dbReference>
<dbReference type="OrthoDB" id="8432743at2"/>
<evidence type="ECO:0000256" key="4">
    <source>
        <dbReference type="ARBA" id="ARBA00022842"/>
    </source>
</evidence>
<evidence type="ECO:0000256" key="1">
    <source>
        <dbReference type="ARBA" id="ARBA00022679"/>
    </source>
</evidence>
<dbReference type="RefSeq" id="WP_003592649.1">
    <property type="nucleotide sequence ID" value="NZ_JH719381.1"/>
</dbReference>
<dbReference type="AlphaFoldDB" id="I9XDH3"/>
<evidence type="ECO:0000256" key="5">
    <source>
        <dbReference type="ARBA" id="ARBA00023152"/>
    </source>
</evidence>
<keyword evidence="2" id="KW-0479">Metal-binding</keyword>
<gene>
    <name evidence="6" type="ORF">Rleg9DRAFT_6126</name>
</gene>
<name>I9XDH3_RHILT</name>
<evidence type="ECO:0000256" key="2">
    <source>
        <dbReference type="ARBA" id="ARBA00022723"/>
    </source>
</evidence>
<keyword evidence="1" id="KW-0808">Transferase</keyword>
<dbReference type="GO" id="GO:0016301">
    <property type="term" value="F:kinase activity"/>
    <property type="evidence" value="ECO:0007669"/>
    <property type="project" value="UniProtKB-KW"/>
</dbReference>
<evidence type="ECO:0000313" key="6">
    <source>
        <dbReference type="EMBL" id="EJB07131.1"/>
    </source>
</evidence>
<keyword evidence="4" id="KW-0460">Magnesium</keyword>
<keyword evidence="5" id="KW-0324">Glycolysis</keyword>
<organism evidence="6 7">
    <name type="scientific">Rhizobium leguminosarum bv. trifolii WSM597</name>
    <dbReference type="NCBI Taxonomy" id="754764"/>
    <lineage>
        <taxon>Bacteria</taxon>
        <taxon>Pseudomonadati</taxon>
        <taxon>Pseudomonadota</taxon>
        <taxon>Alphaproteobacteria</taxon>
        <taxon>Hyphomicrobiales</taxon>
        <taxon>Rhizobiaceae</taxon>
        <taxon>Rhizobium/Agrobacterium group</taxon>
        <taxon>Rhizobium</taxon>
    </lineage>
</organism>
<evidence type="ECO:0000313" key="7">
    <source>
        <dbReference type="Proteomes" id="UP000005092"/>
    </source>
</evidence>
<protein>
    <submittedName>
        <fullName evidence="6">Archaeal ADP-dependent phosphofructokinase/glucokinase</fullName>
    </submittedName>
</protein>
<keyword evidence="3 6" id="KW-0418">Kinase</keyword>
<dbReference type="SUPFAM" id="SSF53613">
    <property type="entry name" value="Ribokinase-like"/>
    <property type="match status" value="1"/>
</dbReference>
<dbReference type="GO" id="GO:0046872">
    <property type="term" value="F:metal ion binding"/>
    <property type="evidence" value="ECO:0007669"/>
    <property type="project" value="UniProtKB-KW"/>
</dbReference>
<evidence type="ECO:0000256" key="3">
    <source>
        <dbReference type="ARBA" id="ARBA00022777"/>
    </source>
</evidence>
<sequence length="417" mass="44217">MNELAGGNWPARYSSLVGSLSACGEAATLRSGLFLCGMSTVVDARVDMHDMDALASASESSRAQDLFRLLQNRAARGVGGEIKVDWANGPDCIRSKVRVRHALGGTGPQAAWVLSKLGGKSLIALEDRHALMLSQIPAGVMLAEDGKLREANDVTPLPQAVPETFIFEYTAGKPVGDVVPRRSSRIIVRFIDRGLQDDREFNSLSTQLASSAAAGLLSGLNDVKPEKMAEEAKKLFALARSWRDAGLKVIHFELAGYPSLELLNGVLIALRGSVTSLGMSQSEFLALYPGVETPMGAMIALGERLSLSRVCVHADNWAASVTRCDPHQELRALMAGCAIASARAAAGAPVDRVTVAPDAQFEPLPFDGYARKGDWSFVACSAPYLAEPATTLGLGDSFTAGCLLVLGRKTIAHGVEV</sequence>
<dbReference type="EMBL" id="JH719381">
    <property type="protein sequence ID" value="EJB07131.1"/>
    <property type="molecule type" value="Genomic_DNA"/>
</dbReference>
<accession>I9XDH3</accession>
<proteinExistence type="predicted"/>
<dbReference type="GO" id="GO:0016773">
    <property type="term" value="F:phosphotransferase activity, alcohol group as acceptor"/>
    <property type="evidence" value="ECO:0007669"/>
    <property type="project" value="InterPro"/>
</dbReference>
<dbReference type="Pfam" id="PF04587">
    <property type="entry name" value="ADP_PFK_GK"/>
    <property type="match status" value="1"/>
</dbReference>
<dbReference type="Gene3D" id="3.40.1190.20">
    <property type="match status" value="1"/>
</dbReference>